<evidence type="ECO:0000313" key="3">
    <source>
        <dbReference type="EMBL" id="GIH17507.1"/>
    </source>
</evidence>
<dbReference type="Gene3D" id="3.40.630.30">
    <property type="match status" value="1"/>
</dbReference>
<comment type="caution">
    <text evidence="3">The sequence shown here is derived from an EMBL/GenBank/DDBJ whole genome shotgun (WGS) entry which is preliminary data.</text>
</comment>
<organism evidence="3 4">
    <name type="scientific">Rugosimonospora africana</name>
    <dbReference type="NCBI Taxonomy" id="556532"/>
    <lineage>
        <taxon>Bacteria</taxon>
        <taxon>Bacillati</taxon>
        <taxon>Actinomycetota</taxon>
        <taxon>Actinomycetes</taxon>
        <taxon>Micromonosporales</taxon>
        <taxon>Micromonosporaceae</taxon>
        <taxon>Rugosimonospora</taxon>
    </lineage>
</organism>
<evidence type="ECO:0000313" key="4">
    <source>
        <dbReference type="Proteomes" id="UP000642748"/>
    </source>
</evidence>
<dbReference type="AlphaFoldDB" id="A0A8J3QWR3"/>
<sequence length="264" mass="29086">MRELPGRVADRHAHWHTPPMVLDHGTGTVGAGAGESTGEETGERAEGSTAFRVRAAGTEDEATLSVRVTDPDGSLIGGLSGWTWGGCGGIGLLWVRDGCRREGWGTRLLRTAEDEARRRGCSRMVVSSMSFQAPGFYRRHGYVETGRTERLPGGHCDVHFFKRLDGPSAAPRLRVAVVVDIPEEHRDAGQRYEDLVLPLMASHGGRLEQRLRTEDSCTEVHLLSFASREGYEAFVADPRRAEYREQLGDVRLTSRVLEVHEVIG</sequence>
<protein>
    <recommendedName>
        <fullName evidence="2">N-acetyltransferase domain-containing protein</fullName>
    </recommendedName>
</protein>
<dbReference type="EMBL" id="BONZ01000055">
    <property type="protein sequence ID" value="GIH17507.1"/>
    <property type="molecule type" value="Genomic_DNA"/>
</dbReference>
<keyword evidence="4" id="KW-1185">Reference proteome</keyword>
<evidence type="ECO:0000256" key="1">
    <source>
        <dbReference type="SAM" id="MobiDB-lite"/>
    </source>
</evidence>
<name>A0A8J3QWR3_9ACTN</name>
<feature type="domain" description="N-acetyltransferase" evidence="2">
    <location>
        <begin position="1"/>
        <end position="165"/>
    </location>
</feature>
<gene>
    <name evidence="3" type="ORF">Raf01_56790</name>
</gene>
<dbReference type="InterPro" id="IPR000182">
    <property type="entry name" value="GNAT_dom"/>
</dbReference>
<proteinExistence type="predicted"/>
<dbReference type="SUPFAM" id="SSF55729">
    <property type="entry name" value="Acyl-CoA N-acyltransferases (Nat)"/>
    <property type="match status" value="1"/>
</dbReference>
<accession>A0A8J3QWR3</accession>
<dbReference type="GO" id="GO:0016747">
    <property type="term" value="F:acyltransferase activity, transferring groups other than amino-acyl groups"/>
    <property type="evidence" value="ECO:0007669"/>
    <property type="project" value="InterPro"/>
</dbReference>
<evidence type="ECO:0000259" key="2">
    <source>
        <dbReference type="PROSITE" id="PS51186"/>
    </source>
</evidence>
<dbReference type="Pfam" id="PF00583">
    <property type="entry name" value="Acetyltransf_1"/>
    <property type="match status" value="1"/>
</dbReference>
<dbReference type="InterPro" id="IPR016181">
    <property type="entry name" value="Acyl_CoA_acyltransferase"/>
</dbReference>
<dbReference type="CDD" id="cd04301">
    <property type="entry name" value="NAT_SF"/>
    <property type="match status" value="1"/>
</dbReference>
<dbReference type="PROSITE" id="PS51186">
    <property type="entry name" value="GNAT"/>
    <property type="match status" value="1"/>
</dbReference>
<feature type="region of interest" description="Disordered" evidence="1">
    <location>
        <begin position="1"/>
        <end position="47"/>
    </location>
</feature>
<reference evidence="3" key="1">
    <citation type="submission" date="2021-01" db="EMBL/GenBank/DDBJ databases">
        <title>Whole genome shotgun sequence of Rugosimonospora africana NBRC 104875.</title>
        <authorList>
            <person name="Komaki H."/>
            <person name="Tamura T."/>
        </authorList>
    </citation>
    <scope>NUCLEOTIDE SEQUENCE</scope>
    <source>
        <strain evidence="3">NBRC 104875</strain>
    </source>
</reference>
<feature type="compositionally biased region" description="Basic and acidic residues" evidence="1">
    <location>
        <begin position="1"/>
        <end position="12"/>
    </location>
</feature>
<dbReference type="Proteomes" id="UP000642748">
    <property type="component" value="Unassembled WGS sequence"/>
</dbReference>